<dbReference type="AlphaFoldDB" id="A0A232FHJ8"/>
<dbReference type="Pfam" id="PF10590">
    <property type="entry name" value="PNP_phzG_C"/>
    <property type="match status" value="1"/>
</dbReference>
<dbReference type="GO" id="GO:0004733">
    <property type="term" value="F:pyridoxamine phosphate oxidase activity"/>
    <property type="evidence" value="ECO:0007669"/>
    <property type="project" value="UniProtKB-EC"/>
</dbReference>
<dbReference type="SUPFAM" id="SSF50475">
    <property type="entry name" value="FMN-binding split barrel"/>
    <property type="match status" value="1"/>
</dbReference>
<evidence type="ECO:0000259" key="10">
    <source>
        <dbReference type="Pfam" id="PF01243"/>
    </source>
</evidence>
<dbReference type="EMBL" id="NNAY01000218">
    <property type="protein sequence ID" value="OXU29929.1"/>
    <property type="molecule type" value="Genomic_DNA"/>
</dbReference>
<reference evidence="12 13" key="1">
    <citation type="journal article" date="2017" name="Curr. Biol.">
        <title>The Evolution of Venom by Co-option of Single-Copy Genes.</title>
        <authorList>
            <person name="Martinson E.O."/>
            <person name="Mrinalini"/>
            <person name="Kelkar Y.D."/>
            <person name="Chang C.H."/>
            <person name="Werren J.H."/>
        </authorList>
    </citation>
    <scope>NUCLEOTIDE SEQUENCE [LARGE SCALE GENOMIC DNA]</scope>
    <source>
        <strain evidence="12 13">Alberta</strain>
        <tissue evidence="12">Whole body</tissue>
    </source>
</reference>
<keyword evidence="7" id="KW-0285">Flavoprotein</keyword>
<evidence type="ECO:0000256" key="7">
    <source>
        <dbReference type="ARBA" id="ARBA00022630"/>
    </source>
</evidence>
<evidence type="ECO:0000256" key="3">
    <source>
        <dbReference type="ARBA" id="ARBA00004738"/>
    </source>
</evidence>
<dbReference type="InterPro" id="IPR000659">
    <property type="entry name" value="Pyridox_Oxase"/>
</dbReference>
<dbReference type="PIRSF" id="PIRSF000190">
    <property type="entry name" value="Pyd_amn-ph_oxd"/>
    <property type="match status" value="1"/>
</dbReference>
<comment type="pathway">
    <text evidence="4">Cofactor metabolism; pyridoxal 5'-phosphate salvage; pyridoxal 5'-phosphate from pyridoxine 5'-phosphate: step 1/1.</text>
</comment>
<dbReference type="InterPro" id="IPR012349">
    <property type="entry name" value="Split_barrel_FMN-bd"/>
</dbReference>
<protein>
    <recommendedName>
        <fullName evidence="6">pyridoxal 5'-phosphate synthase</fullName>
        <ecNumber evidence="6">1.4.3.5</ecNumber>
    </recommendedName>
</protein>
<keyword evidence="13" id="KW-1185">Reference proteome</keyword>
<dbReference type="PANTHER" id="PTHR10851">
    <property type="entry name" value="PYRIDOXINE-5-PHOSPHATE OXIDASE"/>
    <property type="match status" value="1"/>
</dbReference>
<dbReference type="EC" id="1.4.3.5" evidence="6"/>
<evidence type="ECO:0000256" key="4">
    <source>
        <dbReference type="ARBA" id="ARBA00005037"/>
    </source>
</evidence>
<feature type="domain" description="Pyridoxamine 5'-phosphate oxidase N-terminal" evidence="10">
    <location>
        <begin position="53"/>
        <end position="137"/>
    </location>
</feature>
<gene>
    <name evidence="12" type="ORF">TSAR_011132</name>
</gene>
<evidence type="ECO:0000259" key="11">
    <source>
        <dbReference type="Pfam" id="PF10590"/>
    </source>
</evidence>
<comment type="cofactor">
    <cofactor evidence="1">
        <name>FMN</name>
        <dbReference type="ChEBI" id="CHEBI:58210"/>
    </cofactor>
</comment>
<evidence type="ECO:0000256" key="9">
    <source>
        <dbReference type="ARBA" id="ARBA00023002"/>
    </source>
</evidence>
<evidence type="ECO:0000256" key="1">
    <source>
        <dbReference type="ARBA" id="ARBA00001917"/>
    </source>
</evidence>
<dbReference type="GO" id="GO:0008615">
    <property type="term" value="P:pyridoxine biosynthetic process"/>
    <property type="evidence" value="ECO:0007669"/>
    <property type="project" value="InterPro"/>
</dbReference>
<dbReference type="PANTHER" id="PTHR10851:SF4">
    <property type="entry name" value="PYRIDOXAL 5'-PHOSPHATE SYNTHASE"/>
    <property type="match status" value="1"/>
</dbReference>
<comment type="pathway">
    <text evidence="3">Cofactor metabolism; pyridoxal 5'-phosphate salvage; pyridoxal 5'-phosphate from pyridoxamine 5'-phosphate: step 1/1.</text>
</comment>
<dbReference type="OrthoDB" id="303614at2759"/>
<comment type="similarity">
    <text evidence="5">Belongs to the pyridoxamine 5'-phosphate oxidase family.</text>
</comment>
<proteinExistence type="inferred from homology"/>
<keyword evidence="8" id="KW-0288">FMN</keyword>
<dbReference type="InterPro" id="IPR011576">
    <property type="entry name" value="Pyridox_Oxase_N"/>
</dbReference>
<evidence type="ECO:0000256" key="6">
    <source>
        <dbReference type="ARBA" id="ARBA00012801"/>
    </source>
</evidence>
<name>A0A232FHJ8_9HYME</name>
<dbReference type="STRING" id="543379.A0A232FHJ8"/>
<evidence type="ECO:0000256" key="5">
    <source>
        <dbReference type="ARBA" id="ARBA00007301"/>
    </source>
</evidence>
<evidence type="ECO:0000313" key="13">
    <source>
        <dbReference type="Proteomes" id="UP000215335"/>
    </source>
</evidence>
<comment type="function">
    <text evidence="2">Catalyzes the oxidation of either pyridoxine 5'-phosphate (PNP) or pyridoxamine 5'-phosphate (PMP) into pyridoxal 5'-phosphate (PLP).</text>
</comment>
<dbReference type="InterPro" id="IPR019576">
    <property type="entry name" value="Pyridoxamine_oxidase_dimer_C"/>
</dbReference>
<organism evidence="12 13">
    <name type="scientific">Trichomalopsis sarcophagae</name>
    <dbReference type="NCBI Taxonomy" id="543379"/>
    <lineage>
        <taxon>Eukaryota</taxon>
        <taxon>Metazoa</taxon>
        <taxon>Ecdysozoa</taxon>
        <taxon>Arthropoda</taxon>
        <taxon>Hexapoda</taxon>
        <taxon>Insecta</taxon>
        <taxon>Pterygota</taxon>
        <taxon>Neoptera</taxon>
        <taxon>Endopterygota</taxon>
        <taxon>Hymenoptera</taxon>
        <taxon>Apocrita</taxon>
        <taxon>Proctotrupomorpha</taxon>
        <taxon>Chalcidoidea</taxon>
        <taxon>Pteromalidae</taxon>
        <taxon>Pteromalinae</taxon>
        <taxon>Trichomalopsis</taxon>
    </lineage>
</organism>
<dbReference type="GO" id="GO:0010181">
    <property type="term" value="F:FMN binding"/>
    <property type="evidence" value="ECO:0007669"/>
    <property type="project" value="InterPro"/>
</dbReference>
<evidence type="ECO:0000256" key="2">
    <source>
        <dbReference type="ARBA" id="ARBA00003691"/>
    </source>
</evidence>
<accession>A0A232FHJ8</accession>
<dbReference type="Gene3D" id="2.30.110.10">
    <property type="entry name" value="Electron Transport, Fmn-binding Protein, Chain A"/>
    <property type="match status" value="1"/>
</dbReference>
<evidence type="ECO:0000256" key="8">
    <source>
        <dbReference type="ARBA" id="ARBA00022643"/>
    </source>
</evidence>
<sequence>MGYRYTLLVKTSSKMNNAKEEFSDLAYIDVKFENPYDLFKDWYKEACLFSTAMPNALCLATVSKDMQVSARHLVLRRIEDDGFVIYTDNRSRKTRELEEVPTAAMCFLWAYLNDKGQRVARQVRIEGDVVVLGKDSYADLYEKDKLFCKIRAYICRQDQEVDWNDLKARHDQLLNDVRLNKKSLPMPDHFIGYKMVPRAIEFYYARDTLIGDRILFERDDPSCPWTYKRIAA</sequence>
<dbReference type="Pfam" id="PF01243">
    <property type="entry name" value="PNPOx_N"/>
    <property type="match status" value="1"/>
</dbReference>
<evidence type="ECO:0000313" key="12">
    <source>
        <dbReference type="EMBL" id="OXU29929.1"/>
    </source>
</evidence>
<dbReference type="UniPathway" id="UPA01068">
    <property type="reaction ID" value="UER00304"/>
</dbReference>
<comment type="caution">
    <text evidence="12">The sequence shown here is derived from an EMBL/GenBank/DDBJ whole genome shotgun (WGS) entry which is preliminary data.</text>
</comment>
<feature type="domain" description="Pyridoxine 5'-phosphate oxidase dimerisation C-terminal" evidence="11">
    <location>
        <begin position="191"/>
        <end position="231"/>
    </location>
</feature>
<dbReference type="Proteomes" id="UP000215335">
    <property type="component" value="Unassembled WGS sequence"/>
</dbReference>
<keyword evidence="9" id="KW-0560">Oxidoreductase</keyword>